<evidence type="ECO:0000313" key="8">
    <source>
        <dbReference type="RefSeq" id="XP_006815776.1"/>
    </source>
</evidence>
<evidence type="ECO:0000256" key="5">
    <source>
        <dbReference type="SAM" id="Phobius"/>
    </source>
</evidence>
<dbReference type="SUPFAM" id="SSF103473">
    <property type="entry name" value="MFS general substrate transporter"/>
    <property type="match status" value="1"/>
</dbReference>
<evidence type="ECO:0000259" key="6">
    <source>
        <dbReference type="PROSITE" id="PS50850"/>
    </source>
</evidence>
<dbReference type="PROSITE" id="PS00216">
    <property type="entry name" value="SUGAR_TRANSPORT_1"/>
    <property type="match status" value="1"/>
</dbReference>
<name>A0ABM0M6Y5_SACKO</name>
<dbReference type="GeneID" id="102805506"/>
<evidence type="ECO:0000256" key="3">
    <source>
        <dbReference type="ARBA" id="ARBA00022989"/>
    </source>
</evidence>
<feature type="transmembrane region" description="Helical" evidence="5">
    <location>
        <begin position="209"/>
        <end position="232"/>
    </location>
</feature>
<organism evidence="7 8">
    <name type="scientific">Saccoglossus kowalevskii</name>
    <name type="common">Acorn worm</name>
    <dbReference type="NCBI Taxonomy" id="10224"/>
    <lineage>
        <taxon>Eukaryota</taxon>
        <taxon>Metazoa</taxon>
        <taxon>Hemichordata</taxon>
        <taxon>Enteropneusta</taxon>
        <taxon>Harrimaniidae</taxon>
        <taxon>Saccoglossus</taxon>
    </lineage>
</organism>
<feature type="transmembrane region" description="Helical" evidence="5">
    <location>
        <begin position="420"/>
        <end position="441"/>
    </location>
</feature>
<sequence>MELDEALTAIGEWGRYQTIEYFLITIPGTWFCVWPLMAMVFLGGFPDTFYCNVPEGSSLNETIPLVEDDDGELVYDSCTMYVNSSVDNSTTECTDGWYYESEYFVETIVTEWDLVCDDAIVSQFSQSIFMAGVMIGAFLAGYLSDRFGRKKVYLISMWSASVIGITVAFTQTMIGFTILRFFQGICVQGIMVSNFILATEMFPPRSRVYAGYGNTICWACGIVVLAPIAYIFRHWRALQLAMSIPGLLTFYYIWVVPESMRWLISMERIPKAEAILYKAAKFNKKSLPENVLSNSILDAKETRGDGKCSNIYINSTYVEGPREERLHRESFKRVLTETTQLGAVTQEKTLESDDRLRNSGPEDTDALGIQEEDPHYTMIDLCKRPRLAISTSIMCFSWFVTSMVYLGISYNTANVGTNVYAAFFWSGVVEIPGYLIAMFATIKWGHRIPSCLLLILAGLACGMTPFIPDETSDGTDIQWLQTVFFLLGKLAITGAYGVIWTWAPEIFPTLVRNLGFGLTNFFASLGGVVAPLTVYIGYNNLSIVMASFGVLSLIASVVVLFLPETKDRPVPRTLDEAEQNYRKTKKTKNVDAEVLGAVNHAYTSQDEILTKKEHENTGIQAHDIIKSYQKSNINNLTFDKETQTI</sequence>
<protein>
    <submittedName>
        <fullName evidence="8">Organic cation transporter protein-like</fullName>
    </submittedName>
</protein>
<feature type="transmembrane region" description="Helical" evidence="5">
    <location>
        <begin position="178"/>
        <end position="197"/>
    </location>
</feature>
<dbReference type="RefSeq" id="XP_006815776.1">
    <property type="nucleotide sequence ID" value="XM_006815713.1"/>
</dbReference>
<dbReference type="InterPro" id="IPR005828">
    <property type="entry name" value="MFS_sugar_transport-like"/>
</dbReference>
<keyword evidence="3 5" id="KW-1133">Transmembrane helix</keyword>
<dbReference type="PROSITE" id="PS50850">
    <property type="entry name" value="MFS"/>
    <property type="match status" value="1"/>
</dbReference>
<dbReference type="InterPro" id="IPR020846">
    <property type="entry name" value="MFS_dom"/>
</dbReference>
<evidence type="ECO:0000256" key="1">
    <source>
        <dbReference type="ARBA" id="ARBA00004141"/>
    </source>
</evidence>
<dbReference type="InterPro" id="IPR005829">
    <property type="entry name" value="Sugar_transporter_CS"/>
</dbReference>
<gene>
    <name evidence="8" type="primary">LOC102805506</name>
</gene>
<feature type="transmembrane region" description="Helical" evidence="5">
    <location>
        <begin position="543"/>
        <end position="562"/>
    </location>
</feature>
<feature type="transmembrane region" description="Helical" evidence="5">
    <location>
        <begin position="514"/>
        <end position="537"/>
    </location>
</feature>
<feature type="domain" description="Major facilitator superfamily (MFS) profile" evidence="6">
    <location>
        <begin position="36"/>
        <end position="567"/>
    </location>
</feature>
<dbReference type="PANTHER" id="PTHR24064">
    <property type="entry name" value="SOLUTE CARRIER FAMILY 22 MEMBER"/>
    <property type="match status" value="1"/>
</dbReference>
<dbReference type="Gene3D" id="1.20.1250.20">
    <property type="entry name" value="MFS general substrate transporter like domains"/>
    <property type="match status" value="1"/>
</dbReference>
<reference evidence="8" key="1">
    <citation type="submission" date="2025-08" db="UniProtKB">
        <authorList>
            <consortium name="RefSeq"/>
        </authorList>
    </citation>
    <scope>IDENTIFICATION</scope>
    <source>
        <tissue evidence="8">Testes</tissue>
    </source>
</reference>
<feature type="transmembrane region" description="Helical" evidence="5">
    <location>
        <begin position="21"/>
        <end position="45"/>
    </location>
</feature>
<dbReference type="Pfam" id="PF00083">
    <property type="entry name" value="Sugar_tr"/>
    <property type="match status" value="2"/>
</dbReference>
<dbReference type="Proteomes" id="UP000694865">
    <property type="component" value="Unplaced"/>
</dbReference>
<evidence type="ECO:0000256" key="2">
    <source>
        <dbReference type="ARBA" id="ARBA00022692"/>
    </source>
</evidence>
<feature type="transmembrane region" description="Helical" evidence="5">
    <location>
        <begin position="152"/>
        <end position="172"/>
    </location>
</feature>
<keyword evidence="2 5" id="KW-0812">Transmembrane</keyword>
<feature type="transmembrane region" description="Helical" evidence="5">
    <location>
        <begin position="479"/>
        <end position="502"/>
    </location>
</feature>
<feature type="transmembrane region" description="Helical" evidence="5">
    <location>
        <begin position="238"/>
        <end position="256"/>
    </location>
</feature>
<keyword evidence="7" id="KW-1185">Reference proteome</keyword>
<feature type="transmembrane region" description="Helical" evidence="5">
    <location>
        <begin position="120"/>
        <end position="140"/>
    </location>
</feature>
<evidence type="ECO:0000313" key="7">
    <source>
        <dbReference type="Proteomes" id="UP000694865"/>
    </source>
</evidence>
<dbReference type="CDD" id="cd17317">
    <property type="entry name" value="MFS_SLC22"/>
    <property type="match status" value="1"/>
</dbReference>
<keyword evidence="4 5" id="KW-0472">Membrane</keyword>
<feature type="transmembrane region" description="Helical" evidence="5">
    <location>
        <begin position="387"/>
        <end position="408"/>
    </location>
</feature>
<proteinExistence type="predicted"/>
<accession>A0ABM0M6Y5</accession>
<dbReference type="InterPro" id="IPR036259">
    <property type="entry name" value="MFS_trans_sf"/>
</dbReference>
<feature type="transmembrane region" description="Helical" evidence="5">
    <location>
        <begin position="448"/>
        <end position="467"/>
    </location>
</feature>
<comment type="subcellular location">
    <subcellularLocation>
        <location evidence="1">Membrane</location>
        <topology evidence="1">Multi-pass membrane protein</topology>
    </subcellularLocation>
</comment>
<evidence type="ECO:0000256" key="4">
    <source>
        <dbReference type="ARBA" id="ARBA00023136"/>
    </source>
</evidence>